<dbReference type="PROSITE" id="PS51419">
    <property type="entry name" value="RAB"/>
    <property type="match status" value="1"/>
</dbReference>
<dbReference type="InterPro" id="IPR050227">
    <property type="entry name" value="Rab"/>
</dbReference>
<dbReference type="EMBL" id="JAOTOJ010000018">
    <property type="protein sequence ID" value="KAK9391428.1"/>
    <property type="molecule type" value="Genomic_DNA"/>
</dbReference>
<evidence type="ECO:0000256" key="19">
    <source>
        <dbReference type="SAM" id="MobiDB-lite"/>
    </source>
</evidence>
<keyword evidence="10" id="KW-0333">Golgi apparatus</keyword>
<dbReference type="AlphaFoldDB" id="A0AAW1ANQ9"/>
<keyword evidence="5" id="KW-0479">Metal-binding</keyword>
<dbReference type="PANTHER" id="PTHR47977">
    <property type="entry name" value="RAS-RELATED PROTEIN RAB"/>
    <property type="match status" value="1"/>
</dbReference>
<evidence type="ECO:0000256" key="3">
    <source>
        <dbReference type="ARBA" id="ARBA00011984"/>
    </source>
</evidence>
<keyword evidence="12" id="KW-0472">Membrane</keyword>
<dbReference type="SMART" id="SM00174">
    <property type="entry name" value="RHO"/>
    <property type="match status" value="1"/>
</dbReference>
<dbReference type="PROSITE" id="PS51421">
    <property type="entry name" value="RAS"/>
    <property type="match status" value="1"/>
</dbReference>
<dbReference type="GO" id="GO:0046872">
    <property type="term" value="F:metal ion binding"/>
    <property type="evidence" value="ECO:0007669"/>
    <property type="project" value="UniProtKB-KW"/>
</dbReference>
<keyword evidence="13" id="KW-0449">Lipoprotein</keyword>
<comment type="caution">
    <text evidence="20">The sequence shown here is derived from an EMBL/GenBank/DDBJ whole genome shotgun (WGS) entry which is preliminary data.</text>
</comment>
<evidence type="ECO:0000256" key="15">
    <source>
        <dbReference type="ARBA" id="ARBA00037794"/>
    </source>
</evidence>
<keyword evidence="9" id="KW-0653">Protein transport</keyword>
<keyword evidence="11" id="KW-0342">GTP-binding</keyword>
<evidence type="ECO:0000256" key="16">
    <source>
        <dbReference type="ARBA" id="ARBA00047660"/>
    </source>
</evidence>
<comment type="catalytic activity">
    <reaction evidence="16">
        <text>GTP + H2O = GDP + phosphate + H(+)</text>
        <dbReference type="Rhea" id="RHEA:19669"/>
        <dbReference type="ChEBI" id="CHEBI:15377"/>
        <dbReference type="ChEBI" id="CHEBI:15378"/>
        <dbReference type="ChEBI" id="CHEBI:37565"/>
        <dbReference type="ChEBI" id="CHEBI:43474"/>
        <dbReference type="ChEBI" id="CHEBI:58189"/>
        <dbReference type="EC" id="3.6.5.2"/>
    </reaction>
    <physiologicalReaction direction="left-to-right" evidence="16">
        <dbReference type="Rhea" id="RHEA:19670"/>
    </physiologicalReaction>
</comment>
<keyword evidence="7" id="KW-0378">Hydrolase</keyword>
<dbReference type="PRINTS" id="PR00449">
    <property type="entry name" value="RASTRNSFRMNG"/>
</dbReference>
<dbReference type="SMART" id="SM00173">
    <property type="entry name" value="RAS"/>
    <property type="match status" value="1"/>
</dbReference>
<dbReference type="InterPro" id="IPR005225">
    <property type="entry name" value="Small_GTP-bd"/>
</dbReference>
<dbReference type="InterPro" id="IPR001806">
    <property type="entry name" value="Small_GTPase"/>
</dbReference>
<evidence type="ECO:0000256" key="13">
    <source>
        <dbReference type="ARBA" id="ARBA00023288"/>
    </source>
</evidence>
<evidence type="ECO:0000313" key="20">
    <source>
        <dbReference type="EMBL" id="KAK9391428.1"/>
    </source>
</evidence>
<name>A0AAW1ANQ9_CROAD</name>
<comment type="subcellular location">
    <subcellularLocation>
        <location evidence="15">Golgi apparatus membrane</location>
        <topology evidence="15">Lipid-anchor</topology>
    </subcellularLocation>
</comment>
<comment type="cofactor">
    <cofactor evidence="1">
        <name>Mg(2+)</name>
        <dbReference type="ChEBI" id="CHEBI:18420"/>
    </cofactor>
</comment>
<evidence type="ECO:0000256" key="12">
    <source>
        <dbReference type="ARBA" id="ARBA00023136"/>
    </source>
</evidence>
<dbReference type="GO" id="GO:0003925">
    <property type="term" value="F:G protein activity"/>
    <property type="evidence" value="ECO:0007669"/>
    <property type="project" value="UniProtKB-EC"/>
</dbReference>
<dbReference type="SMART" id="SM00175">
    <property type="entry name" value="RAB"/>
    <property type="match status" value="1"/>
</dbReference>
<evidence type="ECO:0000256" key="5">
    <source>
        <dbReference type="ARBA" id="ARBA00022723"/>
    </source>
</evidence>
<sequence>MEEKRPLESSVCPCGISAIETRDGFQRFRIELGRAGRGRPSGHGASPGTEGEGRRGIFGEGGERSSAGGGREGSWAVGKAARPDSARASGRAVPGEASPLDRLPWPRGTGAGAARRGCLASRSALRGRGAARDFACSAAALLGSPCAEVPGLRATLRRAAAGGRAGKARRGPSAPRGWAAAGKAPGELHAGPVWVLLLLLAGEGGAFGAATGRSGAEPARGTCPAAAVSRSASRQPALPPRVRSLPPGGCGGGSGRTPAAPVRAPAGGDAGPVRGEAPLATALQPGQAKAPLGRAPRARKGAQPLFRRGKAGRGGPAAGRPGQEARGLLPLVQAGLPGGAWGALLGPRLPACSPLASRGRPGPAGEGEVEEGKVAGSSPAFVCPRSTPGWAMKGPLLPVGRDRRISDFPKCYTPEACLQLREDFHAQVRAACQRRSLGSVSLKISKAVVVGDLCVGKTSLINRFCKEAFDRDYKATIGVDFEIERFEIAGVPYNLQIWDTAGQEKFKCIASAYYRGAEVIITVFDLADIQTLDHTKRWLEEALQENRPGSSFVFLVGTKKDLLSNAESEQTERDAVRLANEMQAEYWSVSAKTGENVKDFFFRVAALAFERSVLMELEKSCNRPVPIGTGDFIRIEENVASSHGSRPSNLNCC</sequence>
<dbReference type="GO" id="GO:0015031">
    <property type="term" value="P:protein transport"/>
    <property type="evidence" value="ECO:0007669"/>
    <property type="project" value="UniProtKB-KW"/>
</dbReference>
<comment type="function">
    <text evidence="17">The small GTPases Rab are key regulators of intracellular membrane trafficking, from the formation of transport vesicles to their fusion with membranes. Rabs cycle between an inactive GDP-bound form and an active GTP-bound form that is able to recruit to membranes different sets of downstream effectors directly responsible for vesicle formation, movement, tethering and fusion.</text>
</comment>
<evidence type="ECO:0000256" key="4">
    <source>
        <dbReference type="ARBA" id="ARBA00022448"/>
    </source>
</evidence>
<evidence type="ECO:0000256" key="9">
    <source>
        <dbReference type="ARBA" id="ARBA00022927"/>
    </source>
</evidence>
<keyword evidence="4" id="KW-0813">Transport</keyword>
<protein>
    <recommendedName>
        <fullName evidence="18">Ras-related protein Rab-36</fullName>
        <ecNumber evidence="3">3.6.5.2</ecNumber>
    </recommendedName>
</protein>
<dbReference type="Proteomes" id="UP001474421">
    <property type="component" value="Unassembled WGS sequence"/>
</dbReference>
<evidence type="ECO:0000256" key="17">
    <source>
        <dbReference type="ARBA" id="ARBA00058763"/>
    </source>
</evidence>
<evidence type="ECO:0000256" key="6">
    <source>
        <dbReference type="ARBA" id="ARBA00022741"/>
    </source>
</evidence>
<feature type="region of interest" description="Disordered" evidence="19">
    <location>
        <begin position="212"/>
        <end position="323"/>
    </location>
</feature>
<evidence type="ECO:0000256" key="18">
    <source>
        <dbReference type="ARBA" id="ARBA00067830"/>
    </source>
</evidence>
<feature type="region of interest" description="Disordered" evidence="19">
    <location>
        <begin position="160"/>
        <end position="180"/>
    </location>
</feature>
<evidence type="ECO:0000313" key="21">
    <source>
        <dbReference type="Proteomes" id="UP001474421"/>
    </source>
</evidence>
<keyword evidence="8" id="KW-0460">Magnesium</keyword>
<dbReference type="GO" id="GO:0000139">
    <property type="term" value="C:Golgi membrane"/>
    <property type="evidence" value="ECO:0007669"/>
    <property type="project" value="UniProtKB-SubCell"/>
</dbReference>
<reference evidence="20 21" key="1">
    <citation type="journal article" date="2024" name="Proc. Natl. Acad. Sci. U.S.A.">
        <title>The genetic regulatory architecture and epigenomic basis for age-related changes in rattlesnake venom.</title>
        <authorList>
            <person name="Hogan M.P."/>
            <person name="Holding M.L."/>
            <person name="Nystrom G.S."/>
            <person name="Colston T.J."/>
            <person name="Bartlett D.A."/>
            <person name="Mason A.J."/>
            <person name="Ellsworth S.A."/>
            <person name="Rautsaw R.M."/>
            <person name="Lawrence K.C."/>
            <person name="Strickland J.L."/>
            <person name="He B."/>
            <person name="Fraser P."/>
            <person name="Margres M.J."/>
            <person name="Gilbert D.M."/>
            <person name="Gibbs H.L."/>
            <person name="Parkinson C.L."/>
            <person name="Rokyta D.R."/>
        </authorList>
    </citation>
    <scope>NUCLEOTIDE SEQUENCE [LARGE SCALE GENOMIC DNA]</scope>
    <source>
        <strain evidence="20">DRR0105</strain>
    </source>
</reference>
<feature type="region of interest" description="Disordered" evidence="19">
    <location>
        <begin position="30"/>
        <end position="113"/>
    </location>
</feature>
<comment type="similarity">
    <text evidence="2">Belongs to the small GTPase superfamily. Rab family.</text>
</comment>
<dbReference type="NCBIfam" id="TIGR00231">
    <property type="entry name" value="small_GTP"/>
    <property type="match status" value="1"/>
</dbReference>
<evidence type="ECO:0000256" key="2">
    <source>
        <dbReference type="ARBA" id="ARBA00006270"/>
    </source>
</evidence>
<dbReference type="GO" id="GO:0005525">
    <property type="term" value="F:GTP binding"/>
    <property type="evidence" value="ECO:0007669"/>
    <property type="project" value="UniProtKB-KW"/>
</dbReference>
<proteinExistence type="inferred from homology"/>
<accession>A0AAW1ANQ9</accession>
<evidence type="ECO:0000256" key="11">
    <source>
        <dbReference type="ARBA" id="ARBA00023134"/>
    </source>
</evidence>
<dbReference type="Pfam" id="PF00071">
    <property type="entry name" value="Ras"/>
    <property type="match status" value="1"/>
</dbReference>
<feature type="compositionally biased region" description="Basic and acidic residues" evidence="19">
    <location>
        <begin position="51"/>
        <end position="63"/>
    </location>
</feature>
<evidence type="ECO:0000256" key="8">
    <source>
        <dbReference type="ARBA" id="ARBA00022842"/>
    </source>
</evidence>
<dbReference type="EC" id="3.6.5.2" evidence="3"/>
<dbReference type="SMART" id="SM00176">
    <property type="entry name" value="RAN"/>
    <property type="match status" value="1"/>
</dbReference>
<dbReference type="InterPro" id="IPR027417">
    <property type="entry name" value="P-loop_NTPase"/>
</dbReference>
<evidence type="ECO:0000256" key="10">
    <source>
        <dbReference type="ARBA" id="ARBA00023034"/>
    </source>
</evidence>
<dbReference type="Gene3D" id="3.40.50.300">
    <property type="entry name" value="P-loop containing nucleotide triphosphate hydrolases"/>
    <property type="match status" value="1"/>
</dbReference>
<keyword evidence="14" id="KW-0636">Prenylation</keyword>
<gene>
    <name evidence="20" type="ORF">NXF25_017817</name>
</gene>
<keyword evidence="21" id="KW-1185">Reference proteome</keyword>
<evidence type="ECO:0000256" key="7">
    <source>
        <dbReference type="ARBA" id="ARBA00022801"/>
    </source>
</evidence>
<evidence type="ECO:0000256" key="1">
    <source>
        <dbReference type="ARBA" id="ARBA00001946"/>
    </source>
</evidence>
<dbReference type="SUPFAM" id="SSF52540">
    <property type="entry name" value="P-loop containing nucleoside triphosphate hydrolases"/>
    <property type="match status" value="1"/>
</dbReference>
<keyword evidence="6" id="KW-0547">Nucleotide-binding</keyword>
<evidence type="ECO:0000256" key="14">
    <source>
        <dbReference type="ARBA" id="ARBA00023289"/>
    </source>
</evidence>
<dbReference type="FunFam" id="3.40.50.300:FF:000707">
    <property type="entry name" value="RAB36, member RAS oncogene family"/>
    <property type="match status" value="1"/>
</dbReference>
<organism evidence="20 21">
    <name type="scientific">Crotalus adamanteus</name>
    <name type="common">Eastern diamondback rattlesnake</name>
    <dbReference type="NCBI Taxonomy" id="8729"/>
    <lineage>
        <taxon>Eukaryota</taxon>
        <taxon>Metazoa</taxon>
        <taxon>Chordata</taxon>
        <taxon>Craniata</taxon>
        <taxon>Vertebrata</taxon>
        <taxon>Euteleostomi</taxon>
        <taxon>Lepidosauria</taxon>
        <taxon>Squamata</taxon>
        <taxon>Bifurcata</taxon>
        <taxon>Unidentata</taxon>
        <taxon>Episquamata</taxon>
        <taxon>Toxicofera</taxon>
        <taxon>Serpentes</taxon>
        <taxon>Colubroidea</taxon>
        <taxon>Viperidae</taxon>
        <taxon>Crotalinae</taxon>
        <taxon>Crotalus</taxon>
    </lineage>
</organism>